<proteinExistence type="predicted"/>
<dbReference type="Proteomes" id="UP001165541">
    <property type="component" value="Unassembled WGS sequence"/>
</dbReference>
<gene>
    <name evidence="4" type="ORF">M8A51_23430</name>
</gene>
<evidence type="ECO:0000256" key="3">
    <source>
        <dbReference type="SAM" id="SignalP"/>
    </source>
</evidence>
<sequence>MKTVTFLFPVAVLTVAAPLSFAQGPALEDTPPPPPQTSVAEIRSEPTPGREIRLRGQLVREMGDGVRLFTDDSGSIPVDLNHTALKVDREVDGRSPVEVVGELDGPADAPPTVRVRSLTVVAPQPPAPPAPTAD</sequence>
<organism evidence="4 5">
    <name type="scientific">Caldimonas mangrovi</name>
    <dbReference type="NCBI Taxonomy" id="2944811"/>
    <lineage>
        <taxon>Bacteria</taxon>
        <taxon>Pseudomonadati</taxon>
        <taxon>Pseudomonadota</taxon>
        <taxon>Betaproteobacteria</taxon>
        <taxon>Burkholderiales</taxon>
        <taxon>Sphaerotilaceae</taxon>
        <taxon>Caldimonas</taxon>
    </lineage>
</organism>
<dbReference type="NCBIfam" id="NF033674">
    <property type="entry name" value="stress_OB_fold"/>
    <property type="match status" value="1"/>
</dbReference>
<evidence type="ECO:0000256" key="2">
    <source>
        <dbReference type="SAM" id="MobiDB-lite"/>
    </source>
</evidence>
<feature type="signal peptide" evidence="3">
    <location>
        <begin position="1"/>
        <end position="22"/>
    </location>
</feature>
<keyword evidence="1 3" id="KW-0732">Signal</keyword>
<dbReference type="Gene3D" id="2.40.50.200">
    <property type="entry name" value="Bacterial OB-fold"/>
    <property type="match status" value="1"/>
</dbReference>
<evidence type="ECO:0000256" key="1">
    <source>
        <dbReference type="ARBA" id="ARBA00022729"/>
    </source>
</evidence>
<dbReference type="EMBL" id="JAMKFE010000019">
    <property type="protein sequence ID" value="MCM5682492.1"/>
    <property type="molecule type" value="Genomic_DNA"/>
</dbReference>
<dbReference type="InterPro" id="IPR005220">
    <property type="entry name" value="CarO-like"/>
</dbReference>
<dbReference type="InterPro" id="IPR036700">
    <property type="entry name" value="BOBF_sf"/>
</dbReference>
<protein>
    <submittedName>
        <fullName evidence="4">NirD/YgiW/YdeI family stress tolerance protein</fullName>
    </submittedName>
</protein>
<evidence type="ECO:0000313" key="5">
    <source>
        <dbReference type="Proteomes" id="UP001165541"/>
    </source>
</evidence>
<name>A0ABT0YUR8_9BURK</name>
<accession>A0ABT0YUR8</accession>
<evidence type="ECO:0000313" key="4">
    <source>
        <dbReference type="EMBL" id="MCM5682492.1"/>
    </source>
</evidence>
<dbReference type="SUPFAM" id="SSF101756">
    <property type="entry name" value="Hypothetical protein YgiW"/>
    <property type="match status" value="1"/>
</dbReference>
<feature type="region of interest" description="Disordered" evidence="2">
    <location>
        <begin position="23"/>
        <end position="49"/>
    </location>
</feature>
<feature type="chain" id="PRO_5045248368" evidence="3">
    <location>
        <begin position="23"/>
        <end position="134"/>
    </location>
</feature>
<keyword evidence="5" id="KW-1185">Reference proteome</keyword>
<dbReference type="Pfam" id="PF04076">
    <property type="entry name" value="BOF"/>
    <property type="match status" value="1"/>
</dbReference>
<comment type="caution">
    <text evidence="4">The sequence shown here is derived from an EMBL/GenBank/DDBJ whole genome shotgun (WGS) entry which is preliminary data.</text>
</comment>
<reference evidence="4" key="1">
    <citation type="submission" date="2022-05" db="EMBL/GenBank/DDBJ databases">
        <title>Schlegelella sp. nov., isolated from mangrove soil.</title>
        <authorList>
            <person name="Liu Y."/>
            <person name="Ge X."/>
            <person name="Liu W."/>
        </authorList>
    </citation>
    <scope>NUCLEOTIDE SEQUENCE</scope>
    <source>
        <strain evidence="4">S2-27</strain>
    </source>
</reference>
<dbReference type="RefSeq" id="WP_251780970.1">
    <property type="nucleotide sequence ID" value="NZ_JAMKFE010000019.1"/>
</dbReference>